<dbReference type="Pfam" id="PF13350">
    <property type="entry name" value="Y_phosphatase3"/>
    <property type="match status" value="1"/>
</dbReference>
<sequence>MTVDRRLDRDGCHNVRGLGGLRTAGGRVTRRGAVVRSGSPDGLRTAGQAGDSAGSR</sequence>
<name>A0ABN3W2X9_9ACTN</name>
<keyword evidence="3" id="KW-1185">Reference proteome</keyword>
<comment type="caution">
    <text evidence="2">The sequence shown here is derived from an EMBL/GenBank/DDBJ whole genome shotgun (WGS) entry which is preliminary data.</text>
</comment>
<gene>
    <name evidence="2" type="ORF">GCM10010517_47000</name>
</gene>
<feature type="compositionally biased region" description="Low complexity" evidence="1">
    <location>
        <begin position="24"/>
        <end position="39"/>
    </location>
</feature>
<reference evidence="2 3" key="1">
    <citation type="journal article" date="2019" name="Int. J. Syst. Evol. Microbiol.">
        <title>The Global Catalogue of Microorganisms (GCM) 10K type strain sequencing project: providing services to taxonomists for standard genome sequencing and annotation.</title>
        <authorList>
            <consortium name="The Broad Institute Genomics Platform"/>
            <consortium name="The Broad Institute Genome Sequencing Center for Infectious Disease"/>
            <person name="Wu L."/>
            <person name="Ma J."/>
        </authorList>
    </citation>
    <scope>NUCLEOTIDE SEQUENCE [LARGE SCALE GENOMIC DNA]</scope>
    <source>
        <strain evidence="2 3">JCM 6242</strain>
    </source>
</reference>
<organism evidence="2 3">
    <name type="scientific">Streptosporangium fragile</name>
    <dbReference type="NCBI Taxonomy" id="46186"/>
    <lineage>
        <taxon>Bacteria</taxon>
        <taxon>Bacillati</taxon>
        <taxon>Actinomycetota</taxon>
        <taxon>Actinomycetes</taxon>
        <taxon>Streptosporangiales</taxon>
        <taxon>Streptosporangiaceae</taxon>
        <taxon>Streptosporangium</taxon>
    </lineage>
</organism>
<accession>A0ABN3W2X9</accession>
<dbReference type="EMBL" id="BAAAVI010000035">
    <property type="protein sequence ID" value="GAA2883722.1"/>
    <property type="molecule type" value="Genomic_DNA"/>
</dbReference>
<proteinExistence type="predicted"/>
<dbReference type="InterPro" id="IPR026893">
    <property type="entry name" value="Tyr/Ser_Pase_IphP-type"/>
</dbReference>
<feature type="region of interest" description="Disordered" evidence="1">
    <location>
        <begin position="1"/>
        <end position="56"/>
    </location>
</feature>
<evidence type="ECO:0000313" key="3">
    <source>
        <dbReference type="Proteomes" id="UP001500831"/>
    </source>
</evidence>
<dbReference type="Proteomes" id="UP001500831">
    <property type="component" value="Unassembled WGS sequence"/>
</dbReference>
<feature type="compositionally biased region" description="Basic and acidic residues" evidence="1">
    <location>
        <begin position="1"/>
        <end position="13"/>
    </location>
</feature>
<evidence type="ECO:0000256" key="1">
    <source>
        <dbReference type="SAM" id="MobiDB-lite"/>
    </source>
</evidence>
<protein>
    <submittedName>
        <fullName evidence="2">Uncharacterized protein</fullName>
    </submittedName>
</protein>
<evidence type="ECO:0000313" key="2">
    <source>
        <dbReference type="EMBL" id="GAA2883722.1"/>
    </source>
</evidence>